<gene>
    <name evidence="6" type="ORF">UFOPK2958_01121</name>
</gene>
<organism evidence="6">
    <name type="scientific">freshwater metagenome</name>
    <dbReference type="NCBI Taxonomy" id="449393"/>
    <lineage>
        <taxon>unclassified sequences</taxon>
        <taxon>metagenomes</taxon>
        <taxon>ecological metagenomes</taxon>
    </lineage>
</organism>
<name>A0A6J6WYJ3_9ZZZZ</name>
<keyword evidence="3" id="KW-0540">Nuclease</keyword>
<evidence type="ECO:0000313" key="6">
    <source>
        <dbReference type="EMBL" id="CAB4790190.1"/>
    </source>
</evidence>
<proteinExistence type="predicted"/>
<dbReference type="AlphaFoldDB" id="A0A6J6WYJ3"/>
<keyword evidence="4" id="KW-0547">Nucleotide-binding</keyword>
<protein>
    <submittedName>
        <fullName evidence="6">Unannotated protein</fullName>
    </submittedName>
</protein>
<evidence type="ECO:0000256" key="5">
    <source>
        <dbReference type="ARBA" id="ARBA00022801"/>
    </source>
</evidence>
<keyword evidence="2" id="KW-1277">Toxin-antitoxin system</keyword>
<dbReference type="GO" id="GO:0004540">
    <property type="term" value="F:RNA nuclease activity"/>
    <property type="evidence" value="ECO:0007669"/>
    <property type="project" value="InterPro"/>
</dbReference>
<evidence type="ECO:0000256" key="2">
    <source>
        <dbReference type="ARBA" id="ARBA00022649"/>
    </source>
</evidence>
<dbReference type="InterPro" id="IPR008201">
    <property type="entry name" value="HepT-like"/>
</dbReference>
<dbReference type="GO" id="GO:0016787">
    <property type="term" value="F:hydrolase activity"/>
    <property type="evidence" value="ECO:0007669"/>
    <property type="project" value="UniProtKB-KW"/>
</dbReference>
<evidence type="ECO:0000256" key="1">
    <source>
        <dbReference type="ARBA" id="ARBA00022553"/>
    </source>
</evidence>
<dbReference type="InterPro" id="IPR051813">
    <property type="entry name" value="HepT_RNase_toxin"/>
</dbReference>
<reference evidence="6" key="1">
    <citation type="submission" date="2020-05" db="EMBL/GenBank/DDBJ databases">
        <authorList>
            <person name="Chiriac C."/>
            <person name="Salcher M."/>
            <person name="Ghai R."/>
            <person name="Kavagutti S V."/>
        </authorList>
    </citation>
    <scope>NUCLEOTIDE SEQUENCE</scope>
</reference>
<keyword evidence="1" id="KW-0597">Phosphoprotein</keyword>
<dbReference type="EMBL" id="CAFAAB010000139">
    <property type="protein sequence ID" value="CAB4790190.1"/>
    <property type="molecule type" value="Genomic_DNA"/>
</dbReference>
<evidence type="ECO:0000256" key="3">
    <source>
        <dbReference type="ARBA" id="ARBA00022722"/>
    </source>
</evidence>
<sequence>MKRRDRERVEDIEVALTAIGSHLARGGLDDGLVFDAIRIRFIEIGEAVKGIDSALLSVAPEIPSQEIAGMRDRLTHHYFDTSHAILQATIDHDIPLLWDAVGLLRKALAGDRPKG</sequence>
<evidence type="ECO:0000256" key="4">
    <source>
        <dbReference type="ARBA" id="ARBA00022741"/>
    </source>
</evidence>
<dbReference type="PANTHER" id="PTHR34139">
    <property type="entry name" value="UPF0331 PROTEIN MJ0127"/>
    <property type="match status" value="1"/>
</dbReference>
<dbReference type="PANTHER" id="PTHR34139:SF1">
    <property type="entry name" value="RNASE MJ1380-RELATED"/>
    <property type="match status" value="1"/>
</dbReference>
<dbReference type="GO" id="GO:0110001">
    <property type="term" value="C:toxin-antitoxin complex"/>
    <property type="evidence" value="ECO:0007669"/>
    <property type="project" value="InterPro"/>
</dbReference>
<dbReference type="Pfam" id="PF01934">
    <property type="entry name" value="HepT-like"/>
    <property type="match status" value="1"/>
</dbReference>
<accession>A0A6J6WYJ3</accession>
<dbReference type="GO" id="GO:0000166">
    <property type="term" value="F:nucleotide binding"/>
    <property type="evidence" value="ECO:0007669"/>
    <property type="project" value="UniProtKB-KW"/>
</dbReference>
<keyword evidence="5" id="KW-0378">Hydrolase</keyword>